<dbReference type="PROSITE" id="PS51120">
    <property type="entry name" value="LDLRB"/>
    <property type="match status" value="1"/>
</dbReference>
<keyword evidence="3" id="KW-1185">Reference proteome</keyword>
<sequence>MRNNLYWLSDVYEVLVGKIKEAEVPFRSVVLANLQNPLDIAVAPLLGFCHHYFQTIQSTALLLKAVHLRKAESQNDLSEFGTDYLYWCDYVLMTVERIKMDGTNRTEIIDSNSRHVPRKSILSTESDKEFHN</sequence>
<evidence type="ECO:0000313" key="3">
    <source>
        <dbReference type="Proteomes" id="UP000324222"/>
    </source>
</evidence>
<evidence type="ECO:0000256" key="1">
    <source>
        <dbReference type="PROSITE-ProRule" id="PRU00461"/>
    </source>
</evidence>
<evidence type="ECO:0000313" key="2">
    <source>
        <dbReference type="EMBL" id="MPC76304.1"/>
    </source>
</evidence>
<dbReference type="InterPro" id="IPR000033">
    <property type="entry name" value="LDLR_classB_rpt"/>
</dbReference>
<feature type="repeat" description="LDL-receptor class B" evidence="1">
    <location>
        <begin position="83"/>
        <end position="126"/>
    </location>
</feature>
<dbReference type="AlphaFoldDB" id="A0A5B7I666"/>
<gene>
    <name evidence="2" type="ORF">E2C01_070714</name>
</gene>
<dbReference type="InterPro" id="IPR011042">
    <property type="entry name" value="6-blade_b-propeller_TolB-like"/>
</dbReference>
<organism evidence="2 3">
    <name type="scientific">Portunus trituberculatus</name>
    <name type="common">Swimming crab</name>
    <name type="synonym">Neptunus trituberculatus</name>
    <dbReference type="NCBI Taxonomy" id="210409"/>
    <lineage>
        <taxon>Eukaryota</taxon>
        <taxon>Metazoa</taxon>
        <taxon>Ecdysozoa</taxon>
        <taxon>Arthropoda</taxon>
        <taxon>Crustacea</taxon>
        <taxon>Multicrustacea</taxon>
        <taxon>Malacostraca</taxon>
        <taxon>Eumalacostraca</taxon>
        <taxon>Eucarida</taxon>
        <taxon>Decapoda</taxon>
        <taxon>Pleocyemata</taxon>
        <taxon>Brachyura</taxon>
        <taxon>Eubrachyura</taxon>
        <taxon>Portunoidea</taxon>
        <taxon>Portunidae</taxon>
        <taxon>Portuninae</taxon>
        <taxon>Portunus</taxon>
    </lineage>
</organism>
<proteinExistence type="predicted"/>
<dbReference type="Gene3D" id="2.120.10.30">
    <property type="entry name" value="TolB, C-terminal domain"/>
    <property type="match status" value="1"/>
</dbReference>
<reference evidence="2 3" key="1">
    <citation type="submission" date="2019-05" db="EMBL/GenBank/DDBJ databases">
        <title>Another draft genome of Portunus trituberculatus and its Hox gene families provides insights of decapod evolution.</title>
        <authorList>
            <person name="Jeong J.-H."/>
            <person name="Song I."/>
            <person name="Kim S."/>
            <person name="Choi T."/>
            <person name="Kim D."/>
            <person name="Ryu S."/>
            <person name="Kim W."/>
        </authorList>
    </citation>
    <scope>NUCLEOTIDE SEQUENCE [LARGE SCALE GENOMIC DNA]</scope>
    <source>
        <tissue evidence="2">Muscle</tissue>
    </source>
</reference>
<accession>A0A5B7I666</accession>
<name>A0A5B7I666_PORTR</name>
<comment type="caution">
    <text evidence="2">The sequence shown here is derived from an EMBL/GenBank/DDBJ whole genome shotgun (WGS) entry which is preliminary data.</text>
</comment>
<protein>
    <submittedName>
        <fullName evidence="2">Uncharacterized protein</fullName>
    </submittedName>
</protein>
<dbReference type="Proteomes" id="UP000324222">
    <property type="component" value="Unassembled WGS sequence"/>
</dbReference>
<dbReference type="EMBL" id="VSRR010043054">
    <property type="protein sequence ID" value="MPC76304.1"/>
    <property type="molecule type" value="Genomic_DNA"/>
</dbReference>